<dbReference type="STRING" id="55952.BU52_17665"/>
<name>A0A081XQW9_STRTO</name>
<dbReference type="EMBL" id="JFCB01000014">
    <property type="protein sequence ID" value="KES05942.1"/>
    <property type="molecule type" value="Genomic_DNA"/>
</dbReference>
<comment type="caution">
    <text evidence="2">The sequence shown here is derived from an EMBL/GenBank/DDBJ whole genome shotgun (WGS) entry which is preliminary data.</text>
</comment>
<evidence type="ECO:0008006" key="4">
    <source>
        <dbReference type="Google" id="ProtNLM"/>
    </source>
</evidence>
<reference evidence="2 3" key="1">
    <citation type="submission" date="2014-02" db="EMBL/GenBank/DDBJ databases">
        <title>The genome announcement of Streptomyces toyocaensis NRRL15009.</title>
        <authorList>
            <person name="Hong H.-J."/>
            <person name="Kwun M.J."/>
        </authorList>
    </citation>
    <scope>NUCLEOTIDE SEQUENCE [LARGE SCALE GENOMIC DNA]</scope>
    <source>
        <strain evidence="2 3">NRRL 15009</strain>
    </source>
</reference>
<protein>
    <recommendedName>
        <fullName evidence="4">Lipoprotein</fullName>
    </recommendedName>
</protein>
<feature type="region of interest" description="Disordered" evidence="1">
    <location>
        <begin position="30"/>
        <end position="131"/>
    </location>
</feature>
<dbReference type="Proteomes" id="UP000028341">
    <property type="component" value="Unassembled WGS sequence"/>
</dbReference>
<evidence type="ECO:0000313" key="2">
    <source>
        <dbReference type="EMBL" id="KES05942.1"/>
    </source>
</evidence>
<proteinExistence type="predicted"/>
<organism evidence="2 3">
    <name type="scientific">Streptomyces toyocaensis</name>
    <dbReference type="NCBI Taxonomy" id="55952"/>
    <lineage>
        <taxon>Bacteria</taxon>
        <taxon>Bacillati</taxon>
        <taxon>Actinomycetota</taxon>
        <taxon>Actinomycetes</taxon>
        <taxon>Kitasatosporales</taxon>
        <taxon>Streptomycetaceae</taxon>
        <taxon>Streptomyces</taxon>
    </lineage>
</organism>
<evidence type="ECO:0000256" key="1">
    <source>
        <dbReference type="SAM" id="MobiDB-lite"/>
    </source>
</evidence>
<evidence type="ECO:0000313" key="3">
    <source>
        <dbReference type="Proteomes" id="UP000028341"/>
    </source>
</evidence>
<dbReference type="AlphaFoldDB" id="A0A081XQW9"/>
<dbReference type="PROSITE" id="PS51257">
    <property type="entry name" value="PROKAR_LIPOPROTEIN"/>
    <property type="match status" value="1"/>
</dbReference>
<sequence>MERVHRTTTTAALLVTVAVSVLSGCVTVQRPLAPGPPAAPSQRTEPVPAGRNETQVVQAPAREALERVGPSRPPRKPAPPAHRTAPPEQNTPPEGRNVRPRPDGHVPPPRPPLDLPGAGKPVNPAPSVKPDLCALGREYGGWRADSPEAAICQETYGR</sequence>
<accession>A0A081XQW9</accession>
<keyword evidence="3" id="KW-1185">Reference proteome</keyword>
<feature type="compositionally biased region" description="Pro residues" evidence="1">
    <location>
        <begin position="105"/>
        <end position="114"/>
    </location>
</feature>
<gene>
    <name evidence="2" type="ORF">BU52_17665</name>
</gene>
<dbReference type="eggNOG" id="ENOG5033S2X">
    <property type="taxonomic scope" value="Bacteria"/>
</dbReference>